<keyword evidence="3" id="KW-1185">Reference proteome</keyword>
<organism evidence="2 3">
    <name type="scientific">Mangrovimicrobium sediminis</name>
    <dbReference type="NCBI Taxonomy" id="2562682"/>
    <lineage>
        <taxon>Bacteria</taxon>
        <taxon>Pseudomonadati</taxon>
        <taxon>Pseudomonadota</taxon>
        <taxon>Gammaproteobacteria</taxon>
        <taxon>Cellvibrionales</taxon>
        <taxon>Halieaceae</taxon>
        <taxon>Mangrovimicrobium</taxon>
    </lineage>
</organism>
<dbReference type="InterPro" id="IPR021393">
    <property type="entry name" value="DUF3034"/>
</dbReference>
<feature type="chain" id="PRO_5021483825" evidence="1">
    <location>
        <begin position="25"/>
        <end position="279"/>
    </location>
</feature>
<dbReference type="OrthoDB" id="9126735at2"/>
<feature type="signal peptide" evidence="1">
    <location>
        <begin position="1"/>
        <end position="24"/>
    </location>
</feature>
<evidence type="ECO:0000313" key="2">
    <source>
        <dbReference type="EMBL" id="TGD75473.1"/>
    </source>
</evidence>
<proteinExistence type="predicted"/>
<dbReference type="Pfam" id="PF11231">
    <property type="entry name" value="DUF3034"/>
    <property type="match status" value="1"/>
</dbReference>
<protein>
    <submittedName>
        <fullName evidence="2">DUF3034 family protein</fullName>
    </submittedName>
</protein>
<name>A0A4Z0M735_9GAMM</name>
<dbReference type="EMBL" id="SRLE01000003">
    <property type="protein sequence ID" value="TGD75473.1"/>
    <property type="molecule type" value="Genomic_DNA"/>
</dbReference>
<evidence type="ECO:0000313" key="3">
    <source>
        <dbReference type="Proteomes" id="UP000298050"/>
    </source>
</evidence>
<reference evidence="2 3" key="1">
    <citation type="submission" date="2019-04" db="EMBL/GenBank/DDBJ databases">
        <title>Taxonomy of novel Haliea sp. from mangrove soil of West Coast of India.</title>
        <authorList>
            <person name="Verma A."/>
            <person name="Kumar P."/>
            <person name="Krishnamurthi S."/>
        </authorList>
    </citation>
    <scope>NUCLEOTIDE SEQUENCE [LARGE SCALE GENOMIC DNA]</scope>
    <source>
        <strain evidence="2 3">SAOS-164</strain>
    </source>
</reference>
<dbReference type="Proteomes" id="UP000298050">
    <property type="component" value="Unassembled WGS sequence"/>
</dbReference>
<dbReference type="AlphaFoldDB" id="A0A4Z0M735"/>
<sequence>MRAMRRLLSSGAIALLLSATPCLAGGKLLATPGVSQFEGAAGGGLVPWAQLAGYATENEVAFSGYCTRVDVDDFTLDTCGAQFNLFDRLELSYAEQRLDVQPLTLELEQKIAGFKLRLAGDLVYSPYPQVSLGVMHKQLDDAAVPYALGAQDDTGTDIYLAVSKLHLGVLAGYNLLWNITARRTEANEAGLLGYGAADASPQLLLEGSVAVLLDKRFALGVEYREKPDNLGLGEDDWRDLFVAWFPNKHLSVTAAWVDLGRIAAIEGQDGWYLSIMGYY</sequence>
<comment type="caution">
    <text evidence="2">The sequence shown here is derived from an EMBL/GenBank/DDBJ whole genome shotgun (WGS) entry which is preliminary data.</text>
</comment>
<keyword evidence="1" id="KW-0732">Signal</keyword>
<accession>A0A4Z0M735</accession>
<evidence type="ECO:0000256" key="1">
    <source>
        <dbReference type="SAM" id="SignalP"/>
    </source>
</evidence>
<gene>
    <name evidence="2" type="ORF">E4634_03235</name>
</gene>